<name>A0AA37H7J4_9HYPH</name>
<feature type="transmembrane region" description="Helical" evidence="8">
    <location>
        <begin position="315"/>
        <end position="338"/>
    </location>
</feature>
<dbReference type="RefSeq" id="WP_099898934.1">
    <property type="nucleotide sequence ID" value="NZ_BPQJ01000003.1"/>
</dbReference>
<feature type="transmembrane region" description="Helical" evidence="8">
    <location>
        <begin position="265"/>
        <end position="287"/>
    </location>
</feature>
<evidence type="ECO:0000256" key="3">
    <source>
        <dbReference type="ARBA" id="ARBA00022692"/>
    </source>
</evidence>
<feature type="transmembrane region" description="Helical" evidence="8">
    <location>
        <begin position="109"/>
        <end position="133"/>
    </location>
</feature>
<reference evidence="9" key="1">
    <citation type="journal article" date="2016" name="Front. Microbiol.">
        <title>Genome Sequence of the Piezophilic, Mesophilic Sulfate-Reducing Bacterium Desulfovibrio indicus J2T.</title>
        <authorList>
            <person name="Cao J."/>
            <person name="Maignien L."/>
            <person name="Shao Z."/>
            <person name="Alain K."/>
            <person name="Jebbar M."/>
        </authorList>
    </citation>
    <scope>NUCLEOTIDE SEQUENCE</scope>
    <source>
        <strain evidence="9">JCM 32048</strain>
    </source>
</reference>
<feature type="region of interest" description="Disordered" evidence="7">
    <location>
        <begin position="1"/>
        <end position="30"/>
    </location>
</feature>
<proteinExistence type="predicted"/>
<dbReference type="GO" id="GO:0015086">
    <property type="term" value="F:cadmium ion transmembrane transporter activity"/>
    <property type="evidence" value="ECO:0007669"/>
    <property type="project" value="TreeGrafter"/>
</dbReference>
<evidence type="ECO:0000256" key="4">
    <source>
        <dbReference type="ARBA" id="ARBA00022847"/>
    </source>
</evidence>
<dbReference type="GO" id="GO:0005886">
    <property type="term" value="C:plasma membrane"/>
    <property type="evidence" value="ECO:0007669"/>
    <property type="project" value="TreeGrafter"/>
</dbReference>
<accession>A0AA37H7J4</accession>
<dbReference type="GO" id="GO:0034755">
    <property type="term" value="P:iron ion transmembrane transport"/>
    <property type="evidence" value="ECO:0007669"/>
    <property type="project" value="TreeGrafter"/>
</dbReference>
<evidence type="ECO:0000256" key="7">
    <source>
        <dbReference type="SAM" id="MobiDB-lite"/>
    </source>
</evidence>
<dbReference type="GO" id="GO:0015293">
    <property type="term" value="F:symporter activity"/>
    <property type="evidence" value="ECO:0007669"/>
    <property type="project" value="UniProtKB-KW"/>
</dbReference>
<protein>
    <submittedName>
        <fullName evidence="9">Divalent metal cation transporter MntH</fullName>
    </submittedName>
</protein>
<organism evidence="9 10">
    <name type="scientific">Methylobacterium frigidaeris</name>
    <dbReference type="NCBI Taxonomy" id="2038277"/>
    <lineage>
        <taxon>Bacteria</taxon>
        <taxon>Pseudomonadati</taxon>
        <taxon>Pseudomonadota</taxon>
        <taxon>Alphaproteobacteria</taxon>
        <taxon>Hyphomicrobiales</taxon>
        <taxon>Methylobacteriaceae</taxon>
        <taxon>Methylobacterium</taxon>
    </lineage>
</organism>
<reference evidence="9" key="2">
    <citation type="submission" date="2021-08" db="EMBL/GenBank/DDBJ databases">
        <authorList>
            <person name="Tani A."/>
            <person name="Ola A."/>
            <person name="Ogura Y."/>
            <person name="Katsura K."/>
            <person name="Hayashi T."/>
        </authorList>
    </citation>
    <scope>NUCLEOTIDE SEQUENCE</scope>
    <source>
        <strain evidence="9">JCM 32048</strain>
    </source>
</reference>
<dbReference type="PANTHER" id="PTHR11706">
    <property type="entry name" value="SOLUTE CARRIER PROTEIN FAMILY 11 MEMBER"/>
    <property type="match status" value="1"/>
</dbReference>
<evidence type="ECO:0000256" key="6">
    <source>
        <dbReference type="ARBA" id="ARBA00023136"/>
    </source>
</evidence>
<feature type="transmembrane region" description="Helical" evidence="8">
    <location>
        <begin position="171"/>
        <end position="191"/>
    </location>
</feature>
<comment type="caution">
    <text evidence="9">The sequence shown here is derived from an EMBL/GenBank/DDBJ whole genome shotgun (WGS) entry which is preliminary data.</text>
</comment>
<feature type="transmembrane region" description="Helical" evidence="8">
    <location>
        <begin position="359"/>
        <end position="378"/>
    </location>
</feature>
<keyword evidence="10" id="KW-1185">Reference proteome</keyword>
<keyword evidence="2" id="KW-0813">Transport</keyword>
<feature type="transmembrane region" description="Helical" evidence="8">
    <location>
        <begin position="139"/>
        <end position="159"/>
    </location>
</feature>
<comment type="subcellular location">
    <subcellularLocation>
        <location evidence="1">Membrane</location>
        <topology evidence="1">Multi-pass membrane protein</topology>
    </subcellularLocation>
</comment>
<dbReference type="GO" id="GO:0005384">
    <property type="term" value="F:manganese ion transmembrane transporter activity"/>
    <property type="evidence" value="ECO:0007669"/>
    <property type="project" value="TreeGrafter"/>
</dbReference>
<sequence length="447" mass="47171">MSELKSRSCSRADAEHPATSGLHDPQGEPRKKPGLLRLVGGGVITGAADDDPSAIGTYASAGAKFGLGFLWIAPVLLPMMIVVVYVSAKLGQVYGKGLFAAVRDRYPRWVLYPVVLGAFLGNVIEAAANLGGIGAALNLLVPLPVPVIVTAAAAVILAFQILGSYALLRRLFRWLALALFAYVAAAILARPDPAEVLYRTLVPSLTLDSDALAMIVACIGTSLSAYIYTWQSNQEVEEEIGQGRHTLRQRKGATDAELQRTRREVITGMLFSNLILYFIILSTGATLHPAGQTAIDSAAQAASALEPLAGSGAKVLFALGVVGVGFLAVPVMTTGAAYDLVQGLGRKGSLHAKPREAKLFYGTIAAVTVVAVGLNFLGFNPMRALVWSGVVQGFSVPPLLLLMMLMTNDRKMMGERVNGRLVNVLGWATVAVTFAATTCLVASWIIG</sequence>
<feature type="transmembrane region" description="Helical" evidence="8">
    <location>
        <begin position="424"/>
        <end position="446"/>
    </location>
</feature>
<dbReference type="Pfam" id="PF01566">
    <property type="entry name" value="Nramp"/>
    <property type="match status" value="1"/>
</dbReference>
<evidence type="ECO:0000256" key="8">
    <source>
        <dbReference type="SAM" id="Phobius"/>
    </source>
</evidence>
<feature type="compositionally biased region" description="Basic and acidic residues" evidence="7">
    <location>
        <begin position="1"/>
        <end position="16"/>
    </location>
</feature>
<dbReference type="NCBIfam" id="NF037982">
    <property type="entry name" value="Nramp_1"/>
    <property type="match status" value="1"/>
</dbReference>
<evidence type="ECO:0000313" key="10">
    <source>
        <dbReference type="Proteomes" id="UP001055286"/>
    </source>
</evidence>
<keyword evidence="5 8" id="KW-1133">Transmembrane helix</keyword>
<evidence type="ECO:0000256" key="2">
    <source>
        <dbReference type="ARBA" id="ARBA00022448"/>
    </source>
</evidence>
<evidence type="ECO:0000256" key="1">
    <source>
        <dbReference type="ARBA" id="ARBA00004141"/>
    </source>
</evidence>
<feature type="transmembrane region" description="Helical" evidence="8">
    <location>
        <begin position="211"/>
        <end position="230"/>
    </location>
</feature>
<gene>
    <name evidence="9" type="primary">mntH_2</name>
    <name evidence="9" type="ORF">MPEAHAMD_1022</name>
</gene>
<keyword evidence="6 8" id="KW-0472">Membrane</keyword>
<feature type="transmembrane region" description="Helical" evidence="8">
    <location>
        <begin position="68"/>
        <end position="88"/>
    </location>
</feature>
<dbReference type="AlphaFoldDB" id="A0AA37H7J4"/>
<keyword evidence="3 8" id="KW-0812">Transmembrane</keyword>
<dbReference type="Proteomes" id="UP001055286">
    <property type="component" value="Unassembled WGS sequence"/>
</dbReference>
<dbReference type="InterPro" id="IPR001046">
    <property type="entry name" value="NRAMP_fam"/>
</dbReference>
<feature type="transmembrane region" description="Helical" evidence="8">
    <location>
        <begin position="384"/>
        <end position="403"/>
    </location>
</feature>
<keyword evidence="4" id="KW-0769">Symport</keyword>
<dbReference type="EMBL" id="BPQJ01000003">
    <property type="protein sequence ID" value="GJD60882.1"/>
    <property type="molecule type" value="Genomic_DNA"/>
</dbReference>
<dbReference type="PANTHER" id="PTHR11706:SF33">
    <property type="entry name" value="NATURAL RESISTANCE-ASSOCIATED MACROPHAGE PROTEIN 2"/>
    <property type="match status" value="1"/>
</dbReference>
<evidence type="ECO:0000313" key="9">
    <source>
        <dbReference type="EMBL" id="GJD60882.1"/>
    </source>
</evidence>
<evidence type="ECO:0000256" key="5">
    <source>
        <dbReference type="ARBA" id="ARBA00022989"/>
    </source>
</evidence>